<proteinExistence type="predicted"/>
<dbReference type="InterPro" id="IPR029058">
    <property type="entry name" value="AB_hydrolase_fold"/>
</dbReference>
<dbReference type="InterPro" id="IPR050266">
    <property type="entry name" value="AB_hydrolase_sf"/>
</dbReference>
<dbReference type="PANTHER" id="PTHR43798:SF5">
    <property type="entry name" value="MONOACYLGLYCEROL LIPASE ABHD6"/>
    <property type="match status" value="1"/>
</dbReference>
<comment type="caution">
    <text evidence="2">The sequence shown here is derived from an EMBL/GenBank/DDBJ whole genome shotgun (WGS) entry which is preliminary data.</text>
</comment>
<dbReference type="InterPro" id="IPR000073">
    <property type="entry name" value="AB_hydrolase_1"/>
</dbReference>
<dbReference type="GO" id="GO:0016020">
    <property type="term" value="C:membrane"/>
    <property type="evidence" value="ECO:0007669"/>
    <property type="project" value="TreeGrafter"/>
</dbReference>
<dbReference type="SUPFAM" id="SSF53474">
    <property type="entry name" value="alpha/beta-Hydrolases"/>
    <property type="match status" value="1"/>
</dbReference>
<feature type="domain" description="AB hydrolase-1" evidence="1">
    <location>
        <begin position="51"/>
        <end position="276"/>
    </location>
</feature>
<dbReference type="PANTHER" id="PTHR43798">
    <property type="entry name" value="MONOACYLGLYCEROL LIPASE"/>
    <property type="match status" value="1"/>
</dbReference>
<evidence type="ECO:0000313" key="3">
    <source>
        <dbReference type="Proteomes" id="UP000294947"/>
    </source>
</evidence>
<evidence type="ECO:0000259" key="1">
    <source>
        <dbReference type="Pfam" id="PF00561"/>
    </source>
</evidence>
<name>A0A4R4Z722_9PSEU</name>
<dbReference type="Proteomes" id="UP000294947">
    <property type="component" value="Unassembled WGS sequence"/>
</dbReference>
<accession>A0A4R4Z722</accession>
<evidence type="ECO:0000313" key="2">
    <source>
        <dbReference type="EMBL" id="TDD53380.1"/>
    </source>
</evidence>
<dbReference type="PRINTS" id="PR00111">
    <property type="entry name" value="ABHYDROLASE"/>
</dbReference>
<keyword evidence="2" id="KW-0378">Hydrolase</keyword>
<dbReference type="EMBL" id="SMKW01000009">
    <property type="protein sequence ID" value="TDD53380.1"/>
    <property type="molecule type" value="Genomic_DNA"/>
</dbReference>
<organism evidence="2 3">
    <name type="scientific">Saccharopolyspora elongata</name>
    <dbReference type="NCBI Taxonomy" id="2530387"/>
    <lineage>
        <taxon>Bacteria</taxon>
        <taxon>Bacillati</taxon>
        <taxon>Actinomycetota</taxon>
        <taxon>Actinomycetes</taxon>
        <taxon>Pseudonocardiales</taxon>
        <taxon>Pseudonocardiaceae</taxon>
        <taxon>Saccharopolyspora</taxon>
    </lineage>
</organism>
<dbReference type="Gene3D" id="3.40.50.1820">
    <property type="entry name" value="alpha/beta hydrolase"/>
    <property type="match status" value="1"/>
</dbReference>
<dbReference type="OrthoDB" id="7958481at2"/>
<dbReference type="GO" id="GO:0046464">
    <property type="term" value="P:acylglycerol catabolic process"/>
    <property type="evidence" value="ECO:0007669"/>
    <property type="project" value="TreeGrafter"/>
</dbReference>
<dbReference type="AlphaFoldDB" id="A0A4R4Z722"/>
<reference evidence="2 3" key="1">
    <citation type="submission" date="2019-03" db="EMBL/GenBank/DDBJ databases">
        <title>Draft genome sequences of novel Actinobacteria.</title>
        <authorList>
            <person name="Sahin N."/>
            <person name="Ay H."/>
            <person name="Saygin H."/>
        </authorList>
    </citation>
    <scope>NUCLEOTIDE SEQUENCE [LARGE SCALE GENOMIC DNA]</scope>
    <source>
        <strain evidence="2 3">7K502</strain>
    </source>
</reference>
<dbReference type="GO" id="GO:0047372">
    <property type="term" value="F:monoacylglycerol lipase activity"/>
    <property type="evidence" value="ECO:0007669"/>
    <property type="project" value="TreeGrafter"/>
</dbReference>
<protein>
    <submittedName>
        <fullName evidence="2">Alpha/beta hydrolase</fullName>
    </submittedName>
</protein>
<dbReference type="RefSeq" id="WP_132483486.1">
    <property type="nucleotide sequence ID" value="NZ_SMKW01000009.1"/>
</dbReference>
<gene>
    <name evidence="2" type="ORF">E1288_09735</name>
</gene>
<dbReference type="Pfam" id="PF00561">
    <property type="entry name" value="Abhydrolase_1"/>
    <property type="match status" value="1"/>
</dbReference>
<sequence length="291" mass="31362">MERTAQGPGAASVRFVDAPTLTVAAAGAEFVYRDLGSERAGGLPLVGLTHLGASLDSWDPDVVDPLAAERRVILIGYRGVGASTGKVRDRFEEMAADAIAVIRALGLSRVDLFGLSMGGMVAQEVLRLAPDLVDRVILAGTGPQGGPGLTQMTGVMVRRIVRGVVTFTNPTTLLFFTRTRNGKQAAKAYQARLKRRRAGRDKPVPPAVFRAQLRAVDRWGHQEPPARPFDSERPVLVLHGASDRMVPSGNAIALLQRFPDAQVQIFSDSGHGVVFQNRQAVTDLTGRFLHR</sequence>
<keyword evidence="3" id="KW-1185">Reference proteome</keyword>